<proteinExistence type="predicted"/>
<evidence type="ECO:0000256" key="1">
    <source>
        <dbReference type="SAM" id="Phobius"/>
    </source>
</evidence>
<comment type="caution">
    <text evidence="2">The sequence shown here is derived from an EMBL/GenBank/DDBJ whole genome shotgun (WGS) entry which is preliminary data.</text>
</comment>
<keyword evidence="3" id="KW-1185">Reference proteome</keyword>
<dbReference type="EMBL" id="JAUSTI010000003">
    <property type="protein sequence ID" value="MDQ0170218.1"/>
    <property type="molecule type" value="Genomic_DNA"/>
</dbReference>
<keyword evidence="1" id="KW-1133">Transmembrane helix</keyword>
<sequence>MNRFDLYVVWIEAAKDMMKWIQIMLNFTSFITYRRMPSYADFRLSRQEGCSIMSYSYNTYSAYEENRSFQFPPIFPGGTPGGIPGQPIPGIPGGSGGLPPFFPGGGTGGQPPYFPGGVPGTAPGVPAQLAQGNLPTLLSAYPRPVGQPPAEMVFLYNLIKSSPGLLPLFIQQQPQSLTQAVQFAQSGVSAPRNNEERVLNRFCYNRWSLVFTYNDVYLMWPAINLFGFVVGYFYPFQTPGILLNTQILFSLC</sequence>
<keyword evidence="1" id="KW-0472">Membrane</keyword>
<name>A0ABT9WAD3_9BACL</name>
<evidence type="ECO:0000313" key="2">
    <source>
        <dbReference type="EMBL" id="MDQ0170218.1"/>
    </source>
</evidence>
<protein>
    <submittedName>
        <fullName evidence="2">Uncharacterized protein</fullName>
    </submittedName>
</protein>
<keyword evidence="1" id="KW-0812">Transmembrane</keyword>
<organism evidence="2 3">
    <name type="scientific">Paenibacillus tundrae</name>
    <dbReference type="NCBI Taxonomy" id="528187"/>
    <lineage>
        <taxon>Bacteria</taxon>
        <taxon>Bacillati</taxon>
        <taxon>Bacillota</taxon>
        <taxon>Bacilli</taxon>
        <taxon>Bacillales</taxon>
        <taxon>Paenibacillaceae</taxon>
        <taxon>Paenibacillus</taxon>
    </lineage>
</organism>
<evidence type="ECO:0000313" key="3">
    <source>
        <dbReference type="Proteomes" id="UP001233836"/>
    </source>
</evidence>
<reference evidence="2 3" key="1">
    <citation type="submission" date="2023-07" db="EMBL/GenBank/DDBJ databases">
        <title>Sorghum-associated microbial communities from plants grown in Nebraska, USA.</title>
        <authorList>
            <person name="Schachtman D."/>
        </authorList>
    </citation>
    <scope>NUCLEOTIDE SEQUENCE [LARGE SCALE GENOMIC DNA]</scope>
    <source>
        <strain evidence="2 3">DS1314</strain>
    </source>
</reference>
<gene>
    <name evidence="2" type="ORF">J2T19_001658</name>
</gene>
<dbReference type="Proteomes" id="UP001233836">
    <property type="component" value="Unassembled WGS sequence"/>
</dbReference>
<dbReference type="RefSeq" id="WP_307214553.1">
    <property type="nucleotide sequence ID" value="NZ_JAUSTI010000003.1"/>
</dbReference>
<accession>A0ABT9WAD3</accession>
<feature type="transmembrane region" description="Helical" evidence="1">
    <location>
        <begin position="216"/>
        <end position="234"/>
    </location>
</feature>